<dbReference type="PATRIC" id="fig|1304281.5.peg.3167"/>
<evidence type="ECO:0008006" key="3">
    <source>
        <dbReference type="Google" id="ProtNLM"/>
    </source>
</evidence>
<dbReference type="AlphaFoldDB" id="A0A0J7ISE1"/>
<dbReference type="Proteomes" id="UP000035900">
    <property type="component" value="Unassembled WGS sequence"/>
</dbReference>
<protein>
    <recommendedName>
        <fullName evidence="3">Tubby C 2 family protein</fullName>
    </recommendedName>
</protein>
<accession>A0A0J7ISE1</accession>
<keyword evidence="2" id="KW-1185">Reference proteome</keyword>
<evidence type="ECO:0000313" key="2">
    <source>
        <dbReference type="Proteomes" id="UP000035900"/>
    </source>
</evidence>
<proteinExistence type="predicted"/>
<organism evidence="1 2">
    <name type="scientific">Chryseobacterium koreense CCUG 49689</name>
    <dbReference type="NCBI Taxonomy" id="1304281"/>
    <lineage>
        <taxon>Bacteria</taxon>
        <taxon>Pseudomonadati</taxon>
        <taxon>Bacteroidota</taxon>
        <taxon>Flavobacteriia</taxon>
        <taxon>Flavobacteriales</taxon>
        <taxon>Weeksellaceae</taxon>
        <taxon>Chryseobacterium group</taxon>
        <taxon>Chryseobacterium</taxon>
    </lineage>
</organism>
<sequence>MEKYRAIIKRGKYSYYYKGDELVFTLKLKSKSLSFGFSVECFIYDINDNEILAFMQNNFIIGIKLKLLTQSLPHIISIERKNIDSYNMKVMGKEIYLKITYMSYLMKSFGEFFIDGRSYGKVVRVKKNMMRAEFEFNFEEDSEINYYCMILFTMHTVDYSNVGY</sequence>
<reference evidence="1 2" key="1">
    <citation type="journal article" date="2004" name="Int. J. Syst. Evol. Microbiol.">
        <title>Kaistella koreensis gen. nov., sp. nov., a novel member of the Chryseobacterium-Bergeyella-Riemerella branch.</title>
        <authorList>
            <person name="Kim M.K."/>
            <person name="Im W.T."/>
            <person name="Shin Y.K."/>
            <person name="Lim J.H."/>
            <person name="Kim S.H."/>
            <person name="Lee B.C."/>
            <person name="Park M.Y."/>
            <person name="Lee K.Y."/>
            <person name="Lee S.T."/>
        </authorList>
    </citation>
    <scope>NUCLEOTIDE SEQUENCE [LARGE SCALE GENOMIC DNA]</scope>
    <source>
        <strain evidence="1 2">CCUG 49689</strain>
    </source>
</reference>
<dbReference type="EMBL" id="LFNG01000046">
    <property type="protein sequence ID" value="KMQ69073.1"/>
    <property type="molecule type" value="Genomic_DNA"/>
</dbReference>
<evidence type="ECO:0000313" key="1">
    <source>
        <dbReference type="EMBL" id="KMQ69073.1"/>
    </source>
</evidence>
<comment type="caution">
    <text evidence="1">The sequence shown here is derived from an EMBL/GenBank/DDBJ whole genome shotgun (WGS) entry which is preliminary data.</text>
</comment>
<name>A0A0J7ISE1_9FLAO</name>
<dbReference type="RefSeq" id="WP_048500783.1">
    <property type="nucleotide sequence ID" value="NZ_LFNG01000046.1"/>
</dbReference>
<gene>
    <name evidence="1" type="ORF">ACM44_14540</name>
</gene>